<evidence type="ECO:0000313" key="3">
    <source>
        <dbReference type="EMBL" id="APH70044.1"/>
    </source>
</evidence>
<protein>
    <recommendedName>
        <fullName evidence="2">Antitoxin</fullName>
    </recommendedName>
</protein>
<evidence type="ECO:0000313" key="4">
    <source>
        <dbReference type="Proteomes" id="UP000182840"/>
    </source>
</evidence>
<proteinExistence type="inferred from homology"/>
<name>A0A1L3SKU9_9HYPH</name>
<dbReference type="EMBL" id="CP018171">
    <property type="protein sequence ID" value="APH70044.1"/>
    <property type="molecule type" value="Genomic_DNA"/>
</dbReference>
<dbReference type="STRING" id="1670800.BSQ44_00605"/>
<comment type="function">
    <text evidence="2">Antitoxin component of a type II toxin-antitoxin (TA) system.</text>
</comment>
<dbReference type="OrthoDB" id="165038at2"/>
<gene>
    <name evidence="3" type="ORF">BSQ44_00605</name>
</gene>
<dbReference type="NCBIfam" id="TIGR01552">
    <property type="entry name" value="phd_fam"/>
    <property type="match status" value="1"/>
</dbReference>
<dbReference type="SUPFAM" id="SSF143120">
    <property type="entry name" value="YefM-like"/>
    <property type="match status" value="1"/>
</dbReference>
<dbReference type="RefSeq" id="WP_072601457.1">
    <property type="nucleotide sequence ID" value="NZ_CP018171.1"/>
</dbReference>
<reference evidence="4" key="1">
    <citation type="submission" date="2016-11" db="EMBL/GenBank/DDBJ databases">
        <title>Mesorhizobium oceanicum sp. nov., isolated from deep seawater in South China Sea.</title>
        <authorList>
            <person name="Fu G.-Y."/>
        </authorList>
    </citation>
    <scope>NUCLEOTIDE SEQUENCE [LARGE SCALE GENOMIC DNA]</scope>
    <source>
        <strain evidence="4">B7</strain>
    </source>
</reference>
<dbReference type="InterPro" id="IPR036165">
    <property type="entry name" value="YefM-like_sf"/>
</dbReference>
<keyword evidence="4" id="KW-1185">Reference proteome</keyword>
<sequence>MKTFTATDAKNRFGELIDMAQAEPVRVQRQGRDVAIVMSPEEFRRMADAQRGKINPAVERLHGESARRWASVYEALAK</sequence>
<evidence type="ECO:0000256" key="1">
    <source>
        <dbReference type="ARBA" id="ARBA00009981"/>
    </source>
</evidence>
<accession>A0A1L3SKU9</accession>
<dbReference type="KEGG" id="meso:BSQ44_00605"/>
<dbReference type="Proteomes" id="UP000182840">
    <property type="component" value="Chromosome"/>
</dbReference>
<dbReference type="AlphaFoldDB" id="A0A1L3SKU9"/>
<organism evidence="3 4">
    <name type="scientific">Aquibium oceanicum</name>
    <dbReference type="NCBI Taxonomy" id="1670800"/>
    <lineage>
        <taxon>Bacteria</taxon>
        <taxon>Pseudomonadati</taxon>
        <taxon>Pseudomonadota</taxon>
        <taxon>Alphaproteobacteria</taxon>
        <taxon>Hyphomicrobiales</taxon>
        <taxon>Phyllobacteriaceae</taxon>
        <taxon>Aquibium</taxon>
    </lineage>
</organism>
<dbReference type="Gene3D" id="3.40.1620.10">
    <property type="entry name" value="YefM-like domain"/>
    <property type="match status" value="1"/>
</dbReference>
<dbReference type="InterPro" id="IPR006442">
    <property type="entry name" value="Antitoxin_Phd/YefM"/>
</dbReference>
<evidence type="ECO:0000256" key="2">
    <source>
        <dbReference type="RuleBase" id="RU362080"/>
    </source>
</evidence>
<dbReference type="Pfam" id="PF02604">
    <property type="entry name" value="PhdYeFM_antitox"/>
    <property type="match status" value="1"/>
</dbReference>
<comment type="similarity">
    <text evidence="1 2">Belongs to the phD/YefM antitoxin family.</text>
</comment>